<protein>
    <recommendedName>
        <fullName evidence="2">Methyltransferase domain-containing protein</fullName>
    </recommendedName>
</protein>
<dbReference type="PANTHER" id="PTHR12496">
    <property type="entry name" value="CGI-41 METHYLTRANSFERASE"/>
    <property type="match status" value="1"/>
</dbReference>
<feature type="compositionally biased region" description="Basic and acidic residues" evidence="1">
    <location>
        <begin position="247"/>
        <end position="262"/>
    </location>
</feature>
<dbReference type="STRING" id="109895.A0A507E9J4"/>
<proteinExistence type="predicted"/>
<dbReference type="PANTHER" id="PTHR12496:SF0">
    <property type="entry name" value="METHYLTRANSFERASE DOMAIN-CONTAINING PROTEIN"/>
    <property type="match status" value="1"/>
</dbReference>
<evidence type="ECO:0000256" key="1">
    <source>
        <dbReference type="SAM" id="MobiDB-lite"/>
    </source>
</evidence>
<dbReference type="EMBL" id="QEAQ01000015">
    <property type="protein sequence ID" value="TPX60411.1"/>
    <property type="molecule type" value="Genomic_DNA"/>
</dbReference>
<evidence type="ECO:0000313" key="4">
    <source>
        <dbReference type="Proteomes" id="UP000318582"/>
    </source>
</evidence>
<keyword evidence="4" id="KW-1185">Reference proteome</keyword>
<evidence type="ECO:0000259" key="2">
    <source>
        <dbReference type="Pfam" id="PF13679"/>
    </source>
</evidence>
<dbReference type="Proteomes" id="UP000318582">
    <property type="component" value="Unassembled WGS sequence"/>
</dbReference>
<dbReference type="Pfam" id="PF13679">
    <property type="entry name" value="Methyltransf_32"/>
    <property type="match status" value="1"/>
</dbReference>
<reference evidence="3 4" key="1">
    <citation type="journal article" date="2019" name="Sci. Rep.">
        <title>Comparative genomics of chytrid fungi reveal insights into the obligate biotrophic and pathogenic lifestyle of Synchytrium endobioticum.</title>
        <authorList>
            <person name="van de Vossenberg B.T.L.H."/>
            <person name="Warris S."/>
            <person name="Nguyen H.D.T."/>
            <person name="van Gent-Pelzer M.P.E."/>
            <person name="Joly D.L."/>
            <person name="van de Geest H.C."/>
            <person name="Bonants P.J.M."/>
            <person name="Smith D.S."/>
            <person name="Levesque C.A."/>
            <person name="van der Lee T.A.J."/>
        </authorList>
    </citation>
    <scope>NUCLEOTIDE SEQUENCE [LARGE SCALE GENOMIC DNA]</scope>
    <source>
        <strain evidence="3 4">CBS 809.83</strain>
    </source>
</reference>
<feature type="region of interest" description="Disordered" evidence="1">
    <location>
        <begin position="326"/>
        <end position="357"/>
    </location>
</feature>
<name>A0A507E9J4_9FUNG</name>
<dbReference type="AlphaFoldDB" id="A0A507E9J4"/>
<organism evidence="3 4">
    <name type="scientific">Powellomyces hirtus</name>
    <dbReference type="NCBI Taxonomy" id="109895"/>
    <lineage>
        <taxon>Eukaryota</taxon>
        <taxon>Fungi</taxon>
        <taxon>Fungi incertae sedis</taxon>
        <taxon>Chytridiomycota</taxon>
        <taxon>Chytridiomycota incertae sedis</taxon>
        <taxon>Chytridiomycetes</taxon>
        <taxon>Spizellomycetales</taxon>
        <taxon>Powellomycetaceae</taxon>
        <taxon>Powellomyces</taxon>
    </lineage>
</organism>
<accession>A0A507E9J4</accession>
<dbReference type="InterPro" id="IPR029063">
    <property type="entry name" value="SAM-dependent_MTases_sf"/>
</dbReference>
<dbReference type="InterPro" id="IPR025714">
    <property type="entry name" value="Methyltranfer_dom"/>
</dbReference>
<dbReference type="InterPro" id="IPR052220">
    <property type="entry name" value="METTL25"/>
</dbReference>
<comment type="caution">
    <text evidence="3">The sequence shown here is derived from an EMBL/GenBank/DDBJ whole genome shotgun (WGS) entry which is preliminary data.</text>
</comment>
<feature type="region of interest" description="Disordered" evidence="1">
    <location>
        <begin position="240"/>
        <end position="277"/>
    </location>
</feature>
<sequence length="582" mass="64939">MTAAHHIRLPEGHSSVRSYIDSLSQFLNTHRQLWEFHAVDFFTYNYWTSNAFPDDWRILKDDPTLCSYDDLLSLATDGTLKDEWPRSLKDFVRAARAISLPRDPQPMSDIDMDATEDLDNNVTYGMSPKKKHEVRRLAALINKLAEQSAITDIMDLGAGQGYLDAVLAYSYCHTVIGVDDDEIQTCGAKRRSALIDKRFASTKNRGKRIGKVFHINRRVHAGEKFADLLKEVNAGMKHPFSTSTILDRAEDGPDGTFRESTPERSPSPSPSPSQLEKHPPNWLLCGLHACGDLSPALIRHFLTSDAKVLVSVGCCYNHLTESAPLIAPPNRNDNDLKGRTQPRAPPTRTITDVPRPTGRLTSHAAGFPLSSYINSHNTTLGFTARMLACQATCRWTDNPAASKESFTKHYYRALLQKLIVDNALLPHIEHSRDIIVGKIPKTAFDTGFAAYAIAALTRLNVSVKDNPALSEPALAKYDRSHRPREKEVAVVWTLRAMLAEAIESLILVDRFLAVVEMGGHDDVQVDELDHQFTTLQLKHQQLESPPTDSDTSSEAFKVSLFPLFEHVSSPRNMVLVCQKLAV</sequence>
<gene>
    <name evidence="3" type="ORF">PhCBS80983_g01780</name>
</gene>
<feature type="domain" description="Methyltransferase" evidence="2">
    <location>
        <begin position="129"/>
        <end position="321"/>
    </location>
</feature>
<evidence type="ECO:0000313" key="3">
    <source>
        <dbReference type="EMBL" id="TPX60411.1"/>
    </source>
</evidence>
<dbReference type="SUPFAM" id="SSF53335">
    <property type="entry name" value="S-adenosyl-L-methionine-dependent methyltransferases"/>
    <property type="match status" value="1"/>
</dbReference>